<evidence type="ECO:0000313" key="3">
    <source>
        <dbReference type="EMBL" id="SEC90500.1"/>
    </source>
</evidence>
<sequence>MKHPDTGILTAIAVGLAIGILIILARMWGVR</sequence>
<keyword evidence="1" id="KW-0812">Transmembrane</keyword>
<feature type="transmembrane region" description="Helical" evidence="1">
    <location>
        <begin position="6"/>
        <end position="25"/>
    </location>
</feature>
<proteinExistence type="predicted"/>
<keyword evidence="1" id="KW-1133">Transmembrane helix</keyword>
<organism evidence="2 4">
    <name type="scientific">Arthrobacter woluwensis</name>
    <dbReference type="NCBI Taxonomy" id="156980"/>
    <lineage>
        <taxon>Bacteria</taxon>
        <taxon>Bacillati</taxon>
        <taxon>Actinomycetota</taxon>
        <taxon>Actinomycetes</taxon>
        <taxon>Micrococcales</taxon>
        <taxon>Micrococcaceae</taxon>
        <taxon>Arthrobacter</taxon>
    </lineage>
</organism>
<dbReference type="Proteomes" id="UP000182652">
    <property type="component" value="Unassembled WGS sequence"/>
</dbReference>
<gene>
    <name evidence="2" type="ORF">SAMN04489745_3133</name>
    <name evidence="3" type="ORF">SAMN04489745_3474</name>
</gene>
<keyword evidence="1" id="KW-0472">Membrane</keyword>
<name>A0A1H4TCK5_9MICC</name>
<evidence type="ECO:0000313" key="4">
    <source>
        <dbReference type="Proteomes" id="UP000182652"/>
    </source>
</evidence>
<reference evidence="2 4" key="1">
    <citation type="submission" date="2016-10" db="EMBL/GenBank/DDBJ databases">
        <authorList>
            <person name="de Groot N.N."/>
        </authorList>
    </citation>
    <scope>NUCLEOTIDE SEQUENCE [LARGE SCALE GENOMIC DNA]</scope>
    <source>
        <strain evidence="2 4">DSM 10495</strain>
    </source>
</reference>
<evidence type="ECO:0000313" key="2">
    <source>
        <dbReference type="EMBL" id="SEC54233.1"/>
    </source>
</evidence>
<protein>
    <submittedName>
        <fullName evidence="2">Uncharacterized protein</fullName>
    </submittedName>
</protein>
<dbReference type="STRING" id="156980.SAMN04489745_3133"/>
<dbReference type="EMBL" id="FNSN01000004">
    <property type="protein sequence ID" value="SEC90500.1"/>
    <property type="molecule type" value="Genomic_DNA"/>
</dbReference>
<dbReference type="EMBL" id="FNSN01000003">
    <property type="protein sequence ID" value="SEC54233.1"/>
    <property type="molecule type" value="Genomic_DNA"/>
</dbReference>
<keyword evidence="4" id="KW-1185">Reference proteome</keyword>
<accession>A0A1H4TCK5</accession>
<evidence type="ECO:0000256" key="1">
    <source>
        <dbReference type="SAM" id="Phobius"/>
    </source>
</evidence>
<dbReference type="AlphaFoldDB" id="A0A1H4TCK5"/>